<dbReference type="InterPro" id="IPR036291">
    <property type="entry name" value="NAD(P)-bd_dom_sf"/>
</dbReference>
<dbReference type="SUPFAM" id="SSF51735">
    <property type="entry name" value="NAD(P)-binding Rossmann-fold domains"/>
    <property type="match status" value="1"/>
</dbReference>
<reference evidence="4 5" key="1">
    <citation type="submission" date="2020-06" db="EMBL/GenBank/DDBJ databases">
        <title>Oricola thermophila sp. nov. isolated from a tidal sediments.</title>
        <authorList>
            <person name="Kwon K.K."/>
            <person name="Yang S.-H."/>
            <person name="Park M.-J."/>
        </authorList>
    </citation>
    <scope>NUCLEOTIDE SEQUENCE [LARGE SCALE GENOMIC DNA]</scope>
    <source>
        <strain evidence="4 5">MEBiC13590</strain>
    </source>
</reference>
<dbReference type="GO" id="GO:0016491">
    <property type="term" value="F:oxidoreductase activity"/>
    <property type="evidence" value="ECO:0007669"/>
    <property type="project" value="UniProtKB-KW"/>
</dbReference>
<dbReference type="InterPro" id="IPR000683">
    <property type="entry name" value="Gfo/Idh/MocA-like_OxRdtase_N"/>
</dbReference>
<dbReference type="PANTHER" id="PTHR43818:SF11">
    <property type="entry name" value="BCDNA.GH03377"/>
    <property type="match status" value="1"/>
</dbReference>
<feature type="domain" description="Gfo/Idh/MocA-like oxidoreductase N-terminal" evidence="2">
    <location>
        <begin position="5"/>
        <end position="129"/>
    </location>
</feature>
<protein>
    <submittedName>
        <fullName evidence="4">Gfo/Idh/MocA family oxidoreductase</fullName>
    </submittedName>
</protein>
<dbReference type="InterPro" id="IPR050463">
    <property type="entry name" value="Gfo/Idh/MocA_oxidrdct_glycsds"/>
</dbReference>
<evidence type="ECO:0000256" key="1">
    <source>
        <dbReference type="ARBA" id="ARBA00023002"/>
    </source>
</evidence>
<dbReference type="EMBL" id="CP054836">
    <property type="protein sequence ID" value="QKV18513.1"/>
    <property type="molecule type" value="Genomic_DNA"/>
</dbReference>
<organism evidence="4 5">
    <name type="scientific">Oricola thermophila</name>
    <dbReference type="NCBI Taxonomy" id="2742145"/>
    <lineage>
        <taxon>Bacteria</taxon>
        <taxon>Pseudomonadati</taxon>
        <taxon>Pseudomonadota</taxon>
        <taxon>Alphaproteobacteria</taxon>
        <taxon>Hyphomicrobiales</taxon>
        <taxon>Ahrensiaceae</taxon>
        <taxon>Oricola</taxon>
    </lineage>
</organism>
<dbReference type="GO" id="GO:0000166">
    <property type="term" value="F:nucleotide binding"/>
    <property type="evidence" value="ECO:0007669"/>
    <property type="project" value="InterPro"/>
</dbReference>
<evidence type="ECO:0000313" key="4">
    <source>
        <dbReference type="EMBL" id="QKV18513.1"/>
    </source>
</evidence>
<sequence length="373" mass="40271">MQSVGIGLIGTGYMGKCHALAWNAVGPVFGDCPEIRLVHLAEVNAGLAREKAAAFGFSRATGDWRDLLSDPEVDVISVTAPNAFHPEMAIAALKAGKHVWCEKPMAPGFDDAVAMREAAREAGRAAILGYNYIQNPVVRQIGKLLADGAIGEVNHVRVEMDEDFMADPDALFYWKSEASSGYGALDDFAVHPMSLIWTLFGRIARVSADMAKPYPDRPLREGGRRAVETHDIASVLFRLEQGASGVLMVNRAAWGRKGRIALQIFGSNGSILFDQERMNEVQVYRAGVDAVDAGYTTILAGPSHPPYERFLPAPGHGLGFNDLKVIECRQVLAAMAGDGAHVIDFEKGVEIERAVHAMAAAHDGGGWVDIDYD</sequence>
<gene>
    <name evidence="4" type="ORF">HTY61_08635</name>
</gene>
<accession>A0A6N1VDC1</accession>
<name>A0A6N1VDC1_9HYPH</name>
<dbReference type="PANTHER" id="PTHR43818">
    <property type="entry name" value="BCDNA.GH03377"/>
    <property type="match status" value="1"/>
</dbReference>
<dbReference type="Pfam" id="PF22725">
    <property type="entry name" value="GFO_IDH_MocA_C3"/>
    <property type="match status" value="1"/>
</dbReference>
<dbReference type="AlphaFoldDB" id="A0A6N1VDC1"/>
<evidence type="ECO:0000313" key="5">
    <source>
        <dbReference type="Proteomes" id="UP000509367"/>
    </source>
</evidence>
<dbReference type="RefSeq" id="WP_175276406.1">
    <property type="nucleotide sequence ID" value="NZ_CP054836.1"/>
</dbReference>
<dbReference type="SUPFAM" id="SSF55347">
    <property type="entry name" value="Glyceraldehyde-3-phosphate dehydrogenase-like, C-terminal domain"/>
    <property type="match status" value="1"/>
</dbReference>
<evidence type="ECO:0000259" key="2">
    <source>
        <dbReference type="Pfam" id="PF01408"/>
    </source>
</evidence>
<dbReference type="KEGG" id="orm:HTY61_08635"/>
<proteinExistence type="predicted"/>
<keyword evidence="1" id="KW-0560">Oxidoreductase</keyword>
<dbReference type="Gene3D" id="3.40.50.720">
    <property type="entry name" value="NAD(P)-binding Rossmann-like Domain"/>
    <property type="match status" value="1"/>
</dbReference>
<feature type="domain" description="GFO/IDH/MocA-like oxidoreductase" evidence="3">
    <location>
        <begin position="138"/>
        <end position="271"/>
    </location>
</feature>
<keyword evidence="5" id="KW-1185">Reference proteome</keyword>
<dbReference type="Pfam" id="PF01408">
    <property type="entry name" value="GFO_IDH_MocA"/>
    <property type="match status" value="1"/>
</dbReference>
<evidence type="ECO:0000259" key="3">
    <source>
        <dbReference type="Pfam" id="PF22725"/>
    </source>
</evidence>
<dbReference type="InterPro" id="IPR055170">
    <property type="entry name" value="GFO_IDH_MocA-like_dom"/>
</dbReference>
<dbReference type="Proteomes" id="UP000509367">
    <property type="component" value="Chromosome"/>
</dbReference>
<dbReference type="Gene3D" id="3.30.360.10">
    <property type="entry name" value="Dihydrodipicolinate Reductase, domain 2"/>
    <property type="match status" value="1"/>
</dbReference>